<organism evidence="22 23">
    <name type="scientific">Laodelphax striatellus</name>
    <name type="common">Small brown planthopper</name>
    <name type="synonym">Delphax striatella</name>
    <dbReference type="NCBI Taxonomy" id="195883"/>
    <lineage>
        <taxon>Eukaryota</taxon>
        <taxon>Metazoa</taxon>
        <taxon>Ecdysozoa</taxon>
        <taxon>Arthropoda</taxon>
        <taxon>Hexapoda</taxon>
        <taxon>Insecta</taxon>
        <taxon>Pterygota</taxon>
        <taxon>Neoptera</taxon>
        <taxon>Paraneoptera</taxon>
        <taxon>Hemiptera</taxon>
        <taxon>Auchenorrhyncha</taxon>
        <taxon>Fulgoroidea</taxon>
        <taxon>Delphacidae</taxon>
        <taxon>Criomorphinae</taxon>
        <taxon>Laodelphax</taxon>
    </lineage>
</organism>
<proteinExistence type="inferred from homology"/>
<evidence type="ECO:0000256" key="12">
    <source>
        <dbReference type="ARBA" id="ARBA00066509"/>
    </source>
</evidence>
<dbReference type="EMBL" id="QKKF02018955">
    <property type="protein sequence ID" value="RZF40218.1"/>
    <property type="molecule type" value="Genomic_DNA"/>
</dbReference>
<comment type="function">
    <text evidence="10">Pseudouridylate synthase that catalyzes pseudouridylation of tRNAs and mRNAs. Acts on positions 27/28 in the anticodon stem and also positions 34 and 36 in the anticodon of an intron containing tRNA. Also catalyzes pseudouridylation of mRNAs: mediates pseudouridylation of mRNAs with the consensus sequence 5'-UGUAG-3'. Acts as a regulator of pre-mRNA splicing by mediating pseudouridylation of pre-mRNAs at locations associated with alternatively spliced regions. Pseudouridylation of pre-mRNAs near splice sites directly regulates mRNA splicing and mRNA 3'-end processing. Involved in regulation of nuclear receptor activity through pseudouridylation of SRA1 mRNA.</text>
</comment>
<evidence type="ECO:0000256" key="13">
    <source>
        <dbReference type="ARBA" id="ARBA00068582"/>
    </source>
</evidence>
<dbReference type="Gene3D" id="3.30.70.660">
    <property type="entry name" value="Pseudouridine synthase I, catalytic domain, C-terminal subdomain"/>
    <property type="match status" value="1"/>
</dbReference>
<dbReference type="Proteomes" id="UP000291343">
    <property type="component" value="Unassembled WGS sequence"/>
</dbReference>
<dbReference type="NCBIfam" id="TIGR00071">
    <property type="entry name" value="hisT_truA"/>
    <property type="match status" value="1"/>
</dbReference>
<feature type="compositionally biased region" description="Acidic residues" evidence="20">
    <location>
        <begin position="387"/>
        <end position="404"/>
    </location>
</feature>
<evidence type="ECO:0000256" key="9">
    <source>
        <dbReference type="ARBA" id="ARBA00052184"/>
    </source>
</evidence>
<dbReference type="GO" id="GO:0031119">
    <property type="term" value="P:tRNA pseudouridine synthesis"/>
    <property type="evidence" value="ECO:0007669"/>
    <property type="project" value="InterPro"/>
</dbReference>
<evidence type="ECO:0000256" key="14">
    <source>
        <dbReference type="ARBA" id="ARBA00075153"/>
    </source>
</evidence>
<evidence type="ECO:0000256" key="5">
    <source>
        <dbReference type="ARBA" id="ARBA00022694"/>
    </source>
</evidence>
<dbReference type="FunCoup" id="A0A482X3Y2">
    <property type="interactions" value="2205"/>
</dbReference>
<evidence type="ECO:0000256" key="16">
    <source>
        <dbReference type="ARBA" id="ARBA00080849"/>
    </source>
</evidence>
<dbReference type="InterPro" id="IPR020095">
    <property type="entry name" value="PsdUridine_synth_TruA_C"/>
</dbReference>
<evidence type="ECO:0000256" key="20">
    <source>
        <dbReference type="SAM" id="MobiDB-lite"/>
    </source>
</evidence>
<evidence type="ECO:0000259" key="21">
    <source>
        <dbReference type="Pfam" id="PF01416"/>
    </source>
</evidence>
<comment type="caution">
    <text evidence="22">The sequence shown here is derived from an EMBL/GenBank/DDBJ whole genome shotgun (WGS) entry which is preliminary data.</text>
</comment>
<feature type="domain" description="Pseudouridine synthase I TruA alpha/beta" evidence="21">
    <location>
        <begin position="217"/>
        <end position="318"/>
    </location>
</feature>
<protein>
    <recommendedName>
        <fullName evidence="13">Pseudouridylate synthase 1 homolog</fullName>
        <ecNumber evidence="12">5.4.99.12</ecNumber>
    </recommendedName>
    <alternativeName>
        <fullName evidence="14">tRNA pseudouridine synthase 1</fullName>
    </alternativeName>
    <alternativeName>
        <fullName evidence="17">tRNA pseudouridine(38-40) synthase</fullName>
    </alternativeName>
    <alternativeName>
        <fullName evidence="15">tRNA pseudouridylate synthase I</fullName>
    </alternativeName>
    <alternativeName>
        <fullName evidence="16">tRNA-uridine isomerase I</fullName>
    </alternativeName>
</protein>
<comment type="catalytic activity">
    <reaction evidence="1">
        <text>a uridine in mRNA = a pseudouridine in mRNA</text>
        <dbReference type="Rhea" id="RHEA:56644"/>
        <dbReference type="Rhea" id="RHEA-COMP:14658"/>
        <dbReference type="Rhea" id="RHEA-COMP:14659"/>
        <dbReference type="ChEBI" id="CHEBI:65314"/>
        <dbReference type="ChEBI" id="CHEBI:65315"/>
    </reaction>
</comment>
<evidence type="ECO:0000313" key="22">
    <source>
        <dbReference type="EMBL" id="RZF40218.1"/>
    </source>
</evidence>
<gene>
    <name evidence="22" type="ORF">LSTR_LSTR011992</name>
</gene>
<comment type="subcellular location">
    <subcellularLocation>
        <location evidence="2">Nucleus</location>
    </subcellularLocation>
</comment>
<dbReference type="InterPro" id="IPR001406">
    <property type="entry name" value="PsdUridine_synth_TruA"/>
</dbReference>
<dbReference type="GO" id="GO:0006397">
    <property type="term" value="P:mRNA processing"/>
    <property type="evidence" value="ECO:0007669"/>
    <property type="project" value="UniProtKB-KW"/>
</dbReference>
<dbReference type="InterPro" id="IPR020103">
    <property type="entry name" value="PsdUridine_synth_cat_dom_sf"/>
</dbReference>
<dbReference type="AlphaFoldDB" id="A0A482X3Y2"/>
<dbReference type="Pfam" id="PF01416">
    <property type="entry name" value="PseudoU_synth_1"/>
    <property type="match status" value="1"/>
</dbReference>
<dbReference type="GO" id="GO:0160147">
    <property type="term" value="F:tRNA pseudouridine(38-40) synthase activity"/>
    <property type="evidence" value="ECO:0007669"/>
    <property type="project" value="UniProtKB-EC"/>
</dbReference>
<dbReference type="PANTHER" id="PTHR11142:SF4">
    <property type="entry name" value="PSEUDOURIDYLATE SYNTHASE 1 HOMOLOG"/>
    <property type="match status" value="1"/>
</dbReference>
<evidence type="ECO:0000256" key="3">
    <source>
        <dbReference type="ARBA" id="ARBA00009375"/>
    </source>
</evidence>
<evidence type="ECO:0000256" key="17">
    <source>
        <dbReference type="ARBA" id="ARBA00081344"/>
    </source>
</evidence>
<comment type="subunit">
    <text evidence="11">Monomer. Forms a complex with RARG and the SRA1 RNA in the nucleus.</text>
</comment>
<sequence length="475" mass="53502">MLKLLRLKTDLITAATKQLCNMSSVPQVEHFAETLINLKRKVEQTSNAVEEKPDAKRICTEMERVKRKKVALVLAYSGQGYLGLQRNPNQKTIEEDLLVALKKANAINDEIFKQPQLIQFQRAARTDKGVSALRQVISLKLPEETKVDDINEHLPEQIRVIAIRRVTKGFNSKSSCDGRTYSYMLPTFALAPPDVAAPTIDYRISKETLDKVNDIIGQFKGTHNFHNFTKPTDPSAIRYMLSLHCSEPRVTDGMEFTTIYVRGQSFMLHQIRKMVGLAIAIARGLASIDTIKKAYDAEKLDIPIAPALGLVLEEPHYDRYNTRYGSDGIHEPLDWTQYNSDVEQFKAKYILPSIVATEVQQRSMLEWLETLPVHSFDVRTTHVHEQEDCEEEEEDDDDDEEGEEEVRSSRVANVTKPPRMMGGLAALEEAAKIVEAGTVDLDTLARVASDAKDKKAVKDSTATEVVKNSTETISR</sequence>
<evidence type="ECO:0000256" key="11">
    <source>
        <dbReference type="ARBA" id="ARBA00064589"/>
    </source>
</evidence>
<dbReference type="GO" id="GO:1990481">
    <property type="term" value="P:mRNA pseudouridine synthesis"/>
    <property type="evidence" value="ECO:0007669"/>
    <property type="project" value="TreeGrafter"/>
</dbReference>
<keyword evidence="6" id="KW-0413">Isomerase</keyword>
<evidence type="ECO:0000256" key="7">
    <source>
        <dbReference type="ARBA" id="ARBA00023242"/>
    </source>
</evidence>
<comment type="similarity">
    <text evidence="3">Belongs to the tRNA pseudouridine synthase TruA family.</text>
</comment>
<reference evidence="22 23" key="1">
    <citation type="journal article" date="2017" name="Gigascience">
        <title>Genome sequence of the small brown planthopper, Laodelphax striatellus.</title>
        <authorList>
            <person name="Zhu J."/>
            <person name="Jiang F."/>
            <person name="Wang X."/>
            <person name="Yang P."/>
            <person name="Bao Y."/>
            <person name="Zhao W."/>
            <person name="Wang W."/>
            <person name="Lu H."/>
            <person name="Wang Q."/>
            <person name="Cui N."/>
            <person name="Li J."/>
            <person name="Chen X."/>
            <person name="Luo L."/>
            <person name="Yu J."/>
            <person name="Kang L."/>
            <person name="Cui F."/>
        </authorList>
    </citation>
    <scope>NUCLEOTIDE SEQUENCE [LARGE SCALE GENOMIC DNA]</scope>
    <source>
        <strain evidence="22">Lst14</strain>
    </source>
</reference>
<comment type="catalytic activity">
    <reaction evidence="9">
        <text>uridine(38/39/40) in tRNA = pseudouridine(38/39/40) in tRNA</text>
        <dbReference type="Rhea" id="RHEA:22376"/>
        <dbReference type="Rhea" id="RHEA-COMP:10085"/>
        <dbReference type="Rhea" id="RHEA-COMP:10087"/>
        <dbReference type="ChEBI" id="CHEBI:65314"/>
        <dbReference type="ChEBI" id="CHEBI:65315"/>
        <dbReference type="EC" id="5.4.99.12"/>
    </reaction>
</comment>
<keyword evidence="23" id="KW-1185">Reference proteome</keyword>
<dbReference type="FunFam" id="3.30.70.580:FF:000002">
    <property type="entry name" value="tRNA pseudouridine synthase"/>
    <property type="match status" value="1"/>
</dbReference>
<evidence type="ECO:0000256" key="6">
    <source>
        <dbReference type="ARBA" id="ARBA00023235"/>
    </source>
</evidence>
<evidence type="ECO:0000256" key="8">
    <source>
        <dbReference type="ARBA" id="ARBA00036943"/>
    </source>
</evidence>
<dbReference type="CDD" id="cd02568">
    <property type="entry name" value="PseudoU_synth_PUS1_PUS2"/>
    <property type="match status" value="1"/>
</dbReference>
<dbReference type="Gene3D" id="3.30.70.580">
    <property type="entry name" value="Pseudouridine synthase I, catalytic domain, N-terminal subdomain"/>
    <property type="match status" value="1"/>
</dbReference>
<evidence type="ECO:0000256" key="2">
    <source>
        <dbReference type="ARBA" id="ARBA00004123"/>
    </source>
</evidence>
<evidence type="ECO:0000256" key="4">
    <source>
        <dbReference type="ARBA" id="ARBA00022664"/>
    </source>
</evidence>
<dbReference type="InterPro" id="IPR041708">
    <property type="entry name" value="PUS1/PUS2-like"/>
</dbReference>
<keyword evidence="7" id="KW-0539">Nucleus</keyword>
<evidence type="ECO:0000313" key="23">
    <source>
        <dbReference type="Proteomes" id="UP000291343"/>
    </source>
</evidence>
<evidence type="ECO:0000256" key="1">
    <source>
        <dbReference type="ARBA" id="ARBA00001166"/>
    </source>
</evidence>
<dbReference type="FunFam" id="3.30.70.660:FF:000002">
    <property type="entry name" value="tRNA pseudouridine synthase"/>
    <property type="match status" value="1"/>
</dbReference>
<evidence type="ECO:0000256" key="10">
    <source>
        <dbReference type="ARBA" id="ARBA00053709"/>
    </source>
</evidence>
<keyword evidence="4" id="KW-0507">mRNA processing</keyword>
<dbReference type="OrthoDB" id="10256309at2759"/>
<dbReference type="InParanoid" id="A0A482X3Y2"/>
<evidence type="ECO:0000256" key="19">
    <source>
        <dbReference type="PIRSR" id="PIRSR641708-2"/>
    </source>
</evidence>
<evidence type="ECO:0000256" key="15">
    <source>
        <dbReference type="ARBA" id="ARBA00079087"/>
    </source>
</evidence>
<dbReference type="InterPro" id="IPR020097">
    <property type="entry name" value="PsdUridine_synth_TruA_a/b_dom"/>
</dbReference>
<dbReference type="SUPFAM" id="SSF55120">
    <property type="entry name" value="Pseudouridine synthase"/>
    <property type="match status" value="1"/>
</dbReference>
<feature type="active site" description="Nucleophile" evidence="18">
    <location>
        <position position="127"/>
    </location>
</feature>
<accession>A0A482X3Y2</accession>
<dbReference type="GO" id="GO:0003723">
    <property type="term" value="F:RNA binding"/>
    <property type="evidence" value="ECO:0007669"/>
    <property type="project" value="InterPro"/>
</dbReference>
<dbReference type="SMR" id="A0A482X3Y2"/>
<comment type="catalytic activity">
    <reaction evidence="8">
        <text>a uridine in tRNA = a pseudouridine in tRNA</text>
        <dbReference type="Rhea" id="RHEA:54572"/>
        <dbReference type="Rhea" id="RHEA-COMP:13339"/>
        <dbReference type="Rhea" id="RHEA-COMP:13934"/>
        <dbReference type="ChEBI" id="CHEBI:65314"/>
        <dbReference type="ChEBI" id="CHEBI:65315"/>
    </reaction>
</comment>
<dbReference type="PANTHER" id="PTHR11142">
    <property type="entry name" value="PSEUDOURIDYLATE SYNTHASE"/>
    <property type="match status" value="1"/>
</dbReference>
<dbReference type="STRING" id="195883.A0A482X3Y2"/>
<evidence type="ECO:0000256" key="18">
    <source>
        <dbReference type="PIRSR" id="PIRSR641708-1"/>
    </source>
</evidence>
<dbReference type="EC" id="5.4.99.12" evidence="12"/>
<dbReference type="HAMAP" id="MF_00171">
    <property type="entry name" value="TruA"/>
    <property type="match status" value="1"/>
</dbReference>
<name>A0A482X3Y2_LAOST</name>
<dbReference type="InterPro" id="IPR020094">
    <property type="entry name" value="TruA/RsuA/RluB/E/F_N"/>
</dbReference>
<feature type="binding site" evidence="19">
    <location>
        <position position="181"/>
    </location>
    <ligand>
        <name>substrate</name>
    </ligand>
</feature>
<feature type="region of interest" description="Disordered" evidence="20">
    <location>
        <begin position="382"/>
        <end position="420"/>
    </location>
</feature>
<keyword evidence="5" id="KW-0819">tRNA processing</keyword>
<dbReference type="GO" id="GO:0005634">
    <property type="term" value="C:nucleus"/>
    <property type="evidence" value="ECO:0007669"/>
    <property type="project" value="UniProtKB-SubCell"/>
</dbReference>